<keyword evidence="3 6" id="KW-0479">Metal-binding</keyword>
<dbReference type="SUPFAM" id="SSF48264">
    <property type="entry name" value="Cytochrome P450"/>
    <property type="match status" value="1"/>
</dbReference>
<evidence type="ECO:0000256" key="7">
    <source>
        <dbReference type="RuleBase" id="RU000461"/>
    </source>
</evidence>
<dbReference type="GO" id="GO:0004497">
    <property type="term" value="F:monooxygenase activity"/>
    <property type="evidence" value="ECO:0007669"/>
    <property type="project" value="UniProtKB-KW"/>
</dbReference>
<gene>
    <name evidence="9" type="ORF">CEP54_011692</name>
</gene>
<dbReference type="InterPro" id="IPR002403">
    <property type="entry name" value="Cyt_P450_E_grp-IV"/>
</dbReference>
<dbReference type="InterPro" id="IPR036396">
    <property type="entry name" value="Cyt_P450_sf"/>
</dbReference>
<dbReference type="PANTHER" id="PTHR47582:SF1">
    <property type="entry name" value="P450, PUTATIVE (EUROFUNG)-RELATED"/>
    <property type="match status" value="1"/>
</dbReference>
<feature type="binding site" description="axial binding residue" evidence="6">
    <location>
        <position position="460"/>
    </location>
    <ligand>
        <name>heme</name>
        <dbReference type="ChEBI" id="CHEBI:30413"/>
    </ligand>
    <ligandPart>
        <name>Fe</name>
        <dbReference type="ChEBI" id="CHEBI:18248"/>
    </ligandPart>
</feature>
<dbReference type="Gene3D" id="1.10.630.10">
    <property type="entry name" value="Cytochrome P450"/>
    <property type="match status" value="1"/>
</dbReference>
<protein>
    <submittedName>
        <fullName evidence="9">Uncharacterized protein</fullName>
    </submittedName>
</protein>
<keyword evidence="8" id="KW-0812">Transmembrane</keyword>
<reference evidence="9 10" key="1">
    <citation type="submission" date="2017-06" db="EMBL/GenBank/DDBJ databases">
        <title>Comparative genomic analysis of Ambrosia Fusariam Clade fungi.</title>
        <authorList>
            <person name="Stajich J.E."/>
            <person name="Carrillo J."/>
            <person name="Kijimoto T."/>
            <person name="Eskalen A."/>
            <person name="O'Donnell K."/>
            <person name="Kasson M."/>
        </authorList>
    </citation>
    <scope>NUCLEOTIDE SEQUENCE [LARGE SCALE GENOMIC DNA]</scope>
    <source>
        <strain evidence="9 10">NRRL62584</strain>
    </source>
</reference>
<accession>A0A428PD55</accession>
<dbReference type="InterPro" id="IPR017972">
    <property type="entry name" value="Cyt_P450_CS"/>
</dbReference>
<dbReference type="GO" id="GO:0020037">
    <property type="term" value="F:heme binding"/>
    <property type="evidence" value="ECO:0007669"/>
    <property type="project" value="InterPro"/>
</dbReference>
<keyword evidence="7" id="KW-0560">Oxidoreductase</keyword>
<keyword evidence="10" id="KW-1185">Reference proteome</keyword>
<evidence type="ECO:0000313" key="10">
    <source>
        <dbReference type="Proteomes" id="UP000288168"/>
    </source>
</evidence>
<keyword evidence="5 7" id="KW-0503">Monooxygenase</keyword>
<organism evidence="9 10">
    <name type="scientific">Fusarium duplospermum</name>
    <dbReference type="NCBI Taxonomy" id="1325734"/>
    <lineage>
        <taxon>Eukaryota</taxon>
        <taxon>Fungi</taxon>
        <taxon>Dikarya</taxon>
        <taxon>Ascomycota</taxon>
        <taxon>Pezizomycotina</taxon>
        <taxon>Sordariomycetes</taxon>
        <taxon>Hypocreomycetidae</taxon>
        <taxon>Hypocreales</taxon>
        <taxon>Nectriaceae</taxon>
        <taxon>Fusarium</taxon>
        <taxon>Fusarium solani species complex</taxon>
    </lineage>
</organism>
<evidence type="ECO:0000256" key="8">
    <source>
        <dbReference type="SAM" id="Phobius"/>
    </source>
</evidence>
<evidence type="ECO:0000256" key="6">
    <source>
        <dbReference type="PIRSR" id="PIRSR602403-1"/>
    </source>
</evidence>
<dbReference type="Proteomes" id="UP000288168">
    <property type="component" value="Unassembled WGS sequence"/>
</dbReference>
<comment type="caution">
    <text evidence="9">The sequence shown here is derived from an EMBL/GenBank/DDBJ whole genome shotgun (WGS) entry which is preliminary data.</text>
</comment>
<evidence type="ECO:0000256" key="5">
    <source>
        <dbReference type="ARBA" id="ARBA00023033"/>
    </source>
</evidence>
<keyword evidence="8" id="KW-1133">Transmembrane helix</keyword>
<dbReference type="GO" id="GO:0005506">
    <property type="term" value="F:iron ion binding"/>
    <property type="evidence" value="ECO:0007669"/>
    <property type="project" value="InterPro"/>
</dbReference>
<keyword evidence="8" id="KW-0472">Membrane</keyword>
<comment type="similarity">
    <text evidence="2 7">Belongs to the cytochrome P450 family.</text>
</comment>
<evidence type="ECO:0000256" key="4">
    <source>
        <dbReference type="ARBA" id="ARBA00023004"/>
    </source>
</evidence>
<feature type="transmembrane region" description="Helical" evidence="8">
    <location>
        <begin position="28"/>
        <end position="47"/>
    </location>
</feature>
<evidence type="ECO:0000256" key="3">
    <source>
        <dbReference type="ARBA" id="ARBA00022723"/>
    </source>
</evidence>
<dbReference type="OrthoDB" id="1470350at2759"/>
<name>A0A428PD55_9HYPO</name>
<dbReference type="CDD" id="cd11040">
    <property type="entry name" value="CYP7_CYP8-like"/>
    <property type="match status" value="1"/>
</dbReference>
<dbReference type="InterPro" id="IPR053007">
    <property type="entry name" value="CYP450_monoxygenase_sec-met"/>
</dbReference>
<dbReference type="AlphaFoldDB" id="A0A428PD55"/>
<dbReference type="EMBL" id="NKCI01000156">
    <property type="protein sequence ID" value="RSL50929.1"/>
    <property type="molecule type" value="Genomic_DNA"/>
</dbReference>
<evidence type="ECO:0000313" key="9">
    <source>
        <dbReference type="EMBL" id="RSL50929.1"/>
    </source>
</evidence>
<dbReference type="PROSITE" id="PS00086">
    <property type="entry name" value="CYTOCHROME_P450"/>
    <property type="match status" value="1"/>
</dbReference>
<evidence type="ECO:0000256" key="1">
    <source>
        <dbReference type="ARBA" id="ARBA00001971"/>
    </source>
</evidence>
<evidence type="ECO:0000256" key="2">
    <source>
        <dbReference type="ARBA" id="ARBA00010617"/>
    </source>
</evidence>
<proteinExistence type="inferred from homology"/>
<dbReference type="PRINTS" id="PR00465">
    <property type="entry name" value="EP450IV"/>
</dbReference>
<dbReference type="PANTHER" id="PTHR47582">
    <property type="entry name" value="P450, PUTATIVE (EUROFUNG)-RELATED"/>
    <property type="match status" value="1"/>
</dbReference>
<sequence length="529" mass="59616">MAVAQQSDPVGASSASISAGWLFGGEKGTSLVLLTAAIIIPLLFMGLKKLLYPTFDPLEPPVLRPWIPFIGHVIDMIRERSSWYIRIYNENTLPICTLPMLHGKMYVINSPDLITAAMKNGDISFDPFLLEVPVGLFGLSKKISNIIEQRHVIDGLLNVIHYTLMGDHLSRMNITALTNMMQTLNDVGPNPAEVSDAYEWSWDVLGNATMVAIFGEKNPLTPEHLHLIRDFDEGVARFALGIAPRWIAPKPLRAREKINTLLESFYAAGQETRPDVSSIIQKRTEILRREGFDDHDLGVQEITIPWVATTNTIAVLYWFFAHVFSVTEYTQRIRDEMEAISIITTTKYGGCVGTISVKEMNKECTFLYACYRETLRLYIHNTGQRRVLKDTTIKDQQGREYLLKQGTNVQWPGSLTHMTDSTWGDDAWAFRPERFLKVSPQEEKQRRGAYIPFGGGKHLCPGRNFALSENMGFVGILALGYHVDGVRVPDSEDPGLGLGSRKPIGEVGMRRAKITRRIGWEDITWEFVE</sequence>
<dbReference type="GO" id="GO:0016705">
    <property type="term" value="F:oxidoreductase activity, acting on paired donors, with incorporation or reduction of molecular oxygen"/>
    <property type="evidence" value="ECO:0007669"/>
    <property type="project" value="InterPro"/>
</dbReference>
<keyword evidence="6 7" id="KW-0349">Heme</keyword>
<dbReference type="Pfam" id="PF00067">
    <property type="entry name" value="p450"/>
    <property type="match status" value="1"/>
</dbReference>
<dbReference type="InterPro" id="IPR001128">
    <property type="entry name" value="Cyt_P450"/>
</dbReference>
<comment type="cofactor">
    <cofactor evidence="1 6">
        <name>heme</name>
        <dbReference type="ChEBI" id="CHEBI:30413"/>
    </cofactor>
</comment>
<keyword evidence="4 6" id="KW-0408">Iron</keyword>
<dbReference type="STRING" id="1325734.A0A428PD55"/>